<gene>
    <name evidence="2" type="ORF">GCK32_005002</name>
</gene>
<organism evidence="2 3">
    <name type="scientific">Trichostrongylus colubriformis</name>
    <name type="common">Black scour worm</name>
    <dbReference type="NCBI Taxonomy" id="6319"/>
    <lineage>
        <taxon>Eukaryota</taxon>
        <taxon>Metazoa</taxon>
        <taxon>Ecdysozoa</taxon>
        <taxon>Nematoda</taxon>
        <taxon>Chromadorea</taxon>
        <taxon>Rhabditida</taxon>
        <taxon>Rhabditina</taxon>
        <taxon>Rhabditomorpha</taxon>
        <taxon>Strongyloidea</taxon>
        <taxon>Trichostrongylidae</taxon>
        <taxon>Trichostrongylus</taxon>
    </lineage>
</organism>
<dbReference type="InterPro" id="IPR035126">
    <property type="entry name" value="SCVP"/>
</dbReference>
<evidence type="ECO:0000256" key="1">
    <source>
        <dbReference type="SAM" id="MobiDB-lite"/>
    </source>
</evidence>
<evidence type="ECO:0000313" key="2">
    <source>
        <dbReference type="EMBL" id="KAK5966264.1"/>
    </source>
</evidence>
<feature type="compositionally biased region" description="Basic residues" evidence="1">
    <location>
        <begin position="365"/>
        <end position="377"/>
    </location>
</feature>
<dbReference type="AlphaFoldDB" id="A0AAN8F071"/>
<keyword evidence="3" id="KW-1185">Reference proteome</keyword>
<proteinExistence type="predicted"/>
<feature type="region of interest" description="Disordered" evidence="1">
    <location>
        <begin position="330"/>
        <end position="385"/>
    </location>
</feature>
<accession>A0AAN8F071</accession>
<evidence type="ECO:0000313" key="3">
    <source>
        <dbReference type="Proteomes" id="UP001331761"/>
    </source>
</evidence>
<feature type="compositionally biased region" description="Pro residues" evidence="1">
    <location>
        <begin position="351"/>
        <end position="362"/>
    </location>
</feature>
<feature type="compositionally biased region" description="Pro residues" evidence="1">
    <location>
        <begin position="333"/>
        <end position="344"/>
    </location>
</feature>
<dbReference type="EMBL" id="WIXE01023664">
    <property type="protein sequence ID" value="KAK5966264.1"/>
    <property type="molecule type" value="Genomic_DNA"/>
</dbReference>
<protein>
    <submittedName>
        <fullName evidence="2">Uncharacterized protein</fullName>
    </submittedName>
</protein>
<name>A0AAN8F071_TRICO</name>
<dbReference type="Pfam" id="PF17619">
    <property type="entry name" value="SCVP"/>
    <property type="match status" value="3"/>
</dbReference>
<dbReference type="Proteomes" id="UP001331761">
    <property type="component" value="Unassembled WGS sequence"/>
</dbReference>
<reference evidence="2 3" key="1">
    <citation type="submission" date="2019-10" db="EMBL/GenBank/DDBJ databases">
        <title>Assembly and Annotation for the nematode Trichostrongylus colubriformis.</title>
        <authorList>
            <person name="Martin J."/>
        </authorList>
    </citation>
    <scope>NUCLEOTIDE SEQUENCE [LARGE SCALE GENOMIC DNA]</scope>
    <source>
        <strain evidence="2">G859</strain>
        <tissue evidence="2">Whole worm</tissue>
    </source>
</reference>
<sequence length="385" mass="42830">MERLIFALVIIEATQVTGRGYETAKITLVTSRPYNPCNVKEYMDFYHNATVSMEENSICIGDFKGLYPANSGGKFAMKWTIDNANCDQVRKWLEMSSTDWFYKSHKVVCAPSARAAPPALKGPAASRGKADETAKIIFVTRIPYSPHMAELWMEKFPDTHIEEQSNRLGDFKDLNSANIGGRFAYTFTIDNADCDKVREWLKMSKYDWFYKSHTLVCAPSARAAPPALKAPTASRGKADETAKITLVTSLTYDPNKVNEHMHYYHAAKIQEYSKRLGDFKGMNSANIGGKFTITFTIDNADCDKVSEWLEAIVANARPYYQGQTVECARKAPPATPAPTAPPATPARTAPPATPTPAAPPSTRPKATRRPGRAKTHRFLPQLIYN</sequence>
<comment type="caution">
    <text evidence="2">The sequence shown here is derived from an EMBL/GenBank/DDBJ whole genome shotgun (WGS) entry which is preliminary data.</text>
</comment>